<dbReference type="GO" id="GO:0016887">
    <property type="term" value="F:ATP hydrolysis activity"/>
    <property type="evidence" value="ECO:0007669"/>
    <property type="project" value="InterPro"/>
</dbReference>
<keyword evidence="1" id="KW-0547">Nucleotide-binding</keyword>
<dbReference type="RefSeq" id="WP_034635965.1">
    <property type="nucleotide sequence ID" value="NZ_CBCSJC010000001.1"/>
</dbReference>
<dbReference type="EMBL" id="JOTN01000002">
    <property type="protein sequence ID" value="KEK21067.1"/>
    <property type="molecule type" value="Genomic_DNA"/>
</dbReference>
<evidence type="ECO:0000313" key="6">
    <source>
        <dbReference type="Proteomes" id="UP000027822"/>
    </source>
</evidence>
<dbReference type="SUPFAM" id="SSF52540">
    <property type="entry name" value="P-loop containing nucleoside triphosphate hydrolases"/>
    <property type="match status" value="1"/>
</dbReference>
<evidence type="ECO:0000313" key="5">
    <source>
        <dbReference type="EMBL" id="KEK21067.1"/>
    </source>
</evidence>
<keyword evidence="2 5" id="KW-0067">ATP-binding</keyword>
<dbReference type="InterPro" id="IPR003439">
    <property type="entry name" value="ABC_transporter-like_ATP-bd"/>
</dbReference>
<dbReference type="PROSITE" id="PS50893">
    <property type="entry name" value="ABC_TRANSPORTER_2"/>
    <property type="match status" value="1"/>
</dbReference>
<dbReference type="PANTHER" id="PTHR43158">
    <property type="entry name" value="SKFA PEPTIDE EXPORT ATP-BINDING PROTEIN SKFE"/>
    <property type="match status" value="1"/>
</dbReference>
<evidence type="ECO:0000256" key="1">
    <source>
        <dbReference type="ARBA" id="ARBA00022741"/>
    </source>
</evidence>
<reference evidence="5 6" key="1">
    <citation type="submission" date="2014-06" db="EMBL/GenBank/DDBJ databases">
        <title>Draft genome sequence of Bacillus manliponensis JCM 15802 (MCCC 1A00708).</title>
        <authorList>
            <person name="Lai Q."/>
            <person name="Liu Y."/>
            <person name="Shao Z."/>
        </authorList>
    </citation>
    <scope>NUCLEOTIDE SEQUENCE [LARGE SCALE GENOMIC DNA]</scope>
    <source>
        <strain evidence="5 6">JCM 15802</strain>
    </source>
</reference>
<gene>
    <name evidence="5" type="ORF">BAMA_09760</name>
</gene>
<dbReference type="InterPro" id="IPR003593">
    <property type="entry name" value="AAA+_ATPase"/>
</dbReference>
<keyword evidence="6" id="KW-1185">Reference proteome</keyword>
<dbReference type="OrthoDB" id="9804819at2"/>
<feature type="domain" description="ABC transporter" evidence="4">
    <location>
        <begin position="2"/>
        <end position="226"/>
    </location>
</feature>
<sequence>MLQVENIKKTIDGQIIFENISFTLQKGSIVGLLGRNGAGKTTMLRTLVGILDPNEGTVTYNGVNIHNHPEIKQKVAYVPDSSQVLSGYTVKEIVTFYKAVYENFDEEYFYQLLERFNLPNKRIRSYSRGMKALLAMILAFCTGVEYIILDEPTNGLDPIVKRQILQFLIEEVAEREVTILISTHHLDEVEKIADTIIILKDHTIASITALDDVKTRFAKIQVAYERLLPQKLENLYNVKLLNQTGKVYTILIEGNVSATLEKFHKEQPLLLEELPMSLEDIFVTTFEGDSHVS</sequence>
<dbReference type="Proteomes" id="UP000027822">
    <property type="component" value="Unassembled WGS sequence"/>
</dbReference>
<feature type="transmembrane region" description="Helical" evidence="3">
    <location>
        <begin position="132"/>
        <end position="149"/>
    </location>
</feature>
<dbReference type="Gene3D" id="3.40.50.300">
    <property type="entry name" value="P-loop containing nucleotide triphosphate hydrolases"/>
    <property type="match status" value="1"/>
</dbReference>
<dbReference type="GO" id="GO:0005524">
    <property type="term" value="F:ATP binding"/>
    <property type="evidence" value="ECO:0007669"/>
    <property type="project" value="UniProtKB-KW"/>
</dbReference>
<comment type="caution">
    <text evidence="5">The sequence shown here is derived from an EMBL/GenBank/DDBJ whole genome shotgun (WGS) entry which is preliminary data.</text>
</comment>
<name>A0A073K3N8_9BACI</name>
<proteinExistence type="predicted"/>
<accession>A0A073K3N8</accession>
<evidence type="ECO:0000256" key="3">
    <source>
        <dbReference type="SAM" id="Phobius"/>
    </source>
</evidence>
<keyword evidence="3" id="KW-0472">Membrane</keyword>
<dbReference type="CDD" id="cd03230">
    <property type="entry name" value="ABC_DR_subfamily_A"/>
    <property type="match status" value="1"/>
</dbReference>
<keyword evidence="3" id="KW-0812">Transmembrane</keyword>
<dbReference type="eggNOG" id="COG1131">
    <property type="taxonomic scope" value="Bacteria"/>
</dbReference>
<dbReference type="Pfam" id="PF00005">
    <property type="entry name" value="ABC_tran"/>
    <property type="match status" value="1"/>
</dbReference>
<organism evidence="5 6">
    <name type="scientific">Bacillus manliponensis</name>
    <dbReference type="NCBI Taxonomy" id="574376"/>
    <lineage>
        <taxon>Bacteria</taxon>
        <taxon>Bacillati</taxon>
        <taxon>Bacillota</taxon>
        <taxon>Bacilli</taxon>
        <taxon>Bacillales</taxon>
        <taxon>Bacillaceae</taxon>
        <taxon>Bacillus</taxon>
        <taxon>Bacillus cereus group</taxon>
    </lineage>
</organism>
<dbReference type="STRING" id="574376.BAMA_09760"/>
<protein>
    <submittedName>
        <fullName evidence="5">ABC transporter ATP-binding protein</fullName>
    </submittedName>
</protein>
<evidence type="ECO:0000256" key="2">
    <source>
        <dbReference type="ARBA" id="ARBA00022840"/>
    </source>
</evidence>
<dbReference type="PANTHER" id="PTHR43158:SF10">
    <property type="entry name" value="ABC TRANSPORTER ATP-BINDING PROTEIN YTRB"/>
    <property type="match status" value="1"/>
</dbReference>
<dbReference type="InterPro" id="IPR027417">
    <property type="entry name" value="P-loop_NTPase"/>
</dbReference>
<dbReference type="SMART" id="SM00382">
    <property type="entry name" value="AAA"/>
    <property type="match status" value="1"/>
</dbReference>
<keyword evidence="3" id="KW-1133">Transmembrane helix</keyword>
<dbReference type="AlphaFoldDB" id="A0A073K3N8"/>
<evidence type="ECO:0000259" key="4">
    <source>
        <dbReference type="PROSITE" id="PS50893"/>
    </source>
</evidence>